<dbReference type="Gene3D" id="3.40.50.880">
    <property type="match status" value="1"/>
</dbReference>
<dbReference type="OrthoDB" id="9761519at2"/>
<dbReference type="CDD" id="cd03143">
    <property type="entry name" value="A4_beta-galactosidase_middle_domain"/>
    <property type="match status" value="1"/>
</dbReference>
<proteinExistence type="predicted"/>
<name>A0A7X4YL44_9BACL</name>
<dbReference type="PANTHER" id="PTHR36848:SF2">
    <property type="entry name" value="SECRETED PROTEIN"/>
    <property type="match status" value="1"/>
</dbReference>
<reference evidence="1 2" key="1">
    <citation type="submission" date="2020-01" db="EMBL/GenBank/DDBJ databases">
        <title>Paenibacillus soybeanensis sp. nov. isolated from the nodules of soybean (Glycine max(L.) Merr).</title>
        <authorList>
            <person name="Wang H."/>
        </authorList>
    </citation>
    <scope>NUCLEOTIDE SEQUENCE [LARGE SCALE GENOMIC DNA]</scope>
    <source>
        <strain evidence="1 2">DSM 23054</strain>
    </source>
</reference>
<dbReference type="AlphaFoldDB" id="A0A7X4YL44"/>
<dbReference type="Pfam" id="PF17132">
    <property type="entry name" value="Glyco_hydro_106"/>
    <property type="match status" value="1"/>
</dbReference>
<keyword evidence="2" id="KW-1185">Reference proteome</keyword>
<comment type="caution">
    <text evidence="1">The sequence shown here is derived from an EMBL/GenBank/DDBJ whole genome shotgun (WGS) entry which is preliminary data.</text>
</comment>
<dbReference type="InterPro" id="IPR053161">
    <property type="entry name" value="Ulvan_degrading_GH"/>
</dbReference>
<dbReference type="InterPro" id="IPR008979">
    <property type="entry name" value="Galactose-bd-like_sf"/>
</dbReference>
<accession>A0A7X4YL44</accession>
<organism evidence="1 2">
    <name type="scientific">Paenibacillus sacheonensis</name>
    <dbReference type="NCBI Taxonomy" id="742054"/>
    <lineage>
        <taxon>Bacteria</taxon>
        <taxon>Bacillati</taxon>
        <taxon>Bacillota</taxon>
        <taxon>Bacilli</taxon>
        <taxon>Bacillales</taxon>
        <taxon>Paenibacillaceae</taxon>
        <taxon>Paenibacillus</taxon>
    </lineage>
</organism>
<dbReference type="InterPro" id="IPR029062">
    <property type="entry name" value="Class_I_gatase-like"/>
</dbReference>
<dbReference type="RefSeq" id="WP_161693125.1">
    <property type="nucleotide sequence ID" value="NZ_JAAAMU010000001.1"/>
</dbReference>
<protein>
    <recommendedName>
        <fullName evidence="3">Alpha-L-rhamnosidase</fullName>
    </recommendedName>
</protein>
<evidence type="ECO:0000313" key="1">
    <source>
        <dbReference type="EMBL" id="NBC67379.1"/>
    </source>
</evidence>
<dbReference type="Gene3D" id="2.60.120.260">
    <property type="entry name" value="Galactose-binding domain-like"/>
    <property type="match status" value="2"/>
</dbReference>
<sequence>MNKTESTHAGLLGKFANPPADRRSVPFWSWNGQLEQGELNAQIEGFKEQGMGGFMMHVREGLETPYMGEDFMARIKQSVAKAKEEGMYAWLYDEDRYSSGMGGGQVARLGGDAVRAKALSLDVCRAFGPDESIQAVYRARIRGDELLDCARLADWTDCGQLAGEEAYLVLRRHVAPPNEWCHGDSYPDSLNPLSAAIFLETTYEKYKEAVGEEFGRTVPGIFTDEPFFRGFQERLNAPEMTWMTWTDALPSTFAEKNGYEIWETLPYFFYRGAPSSKIRHDYWKTVTEMFCDAYTKPIGDWCRDNGLAFAGHFCWEEDLVKATLYNGAVMPHYRYLDVPGIDTLCEQTDESLSVKEASSVANQYGKPIVMTETYGVTGWDLTFEGRKWIGDWQYALGVNAITHHVALYSLRGCRKRDYPPSFNYNANWWPHNHVVEDYFARLGSVLTEGRVVRDVLVVHPATSVWARLGQDVLAPEWRNRAGNAEALADYNRAFNDFVRLLLGEHYDFDLGDELILQEIGSVRGDRMQVGLASYRVVVLPSLLNLLHPTCELLLAYMNAGGILLSYGDVPEMVDGAPSDLSALTEHPGFRKAGCAERLIEAIERELPRSVRLVGEDGREANRLLVMRREMEDCTAVFVANNDREAGYDAEVGIQGSGRVESWDALTGEKTEVAAVSRDGYLVFRERFGRTDSKLYLVVPEPGEAAFQALTEESGVQEPLAVLDAPASFARTAPNALVLDRCQYRVRDEAWSGTMDVWRAQQALRERLGMRQIYANGGLQRHFWIGEPHENDGEPVAFRFVFAVKDVPAAETFIAFEQAERFRFRLNGDRIAEAPLGWYLDRCISTVKLPALIEGDNVLEIECAYMHDMEIEDAFLIGDFSVDGERRLAREPGNLGLGDWCPQGYPHYCGSMIYRFDFDAAESAAGRRTFLEMGSYEAITLRLFVNGHGGKDIPWRAAGTVELTEWLVPGANRLELEVVGSPRNALGPLHVERPDGAWLDWDSFHPQGPERKEDYVLRPYGLTGEIRIYRL</sequence>
<gene>
    <name evidence="1" type="ORF">GT003_00035</name>
</gene>
<evidence type="ECO:0008006" key="3">
    <source>
        <dbReference type="Google" id="ProtNLM"/>
    </source>
</evidence>
<dbReference type="Proteomes" id="UP000558113">
    <property type="component" value="Unassembled WGS sequence"/>
</dbReference>
<dbReference type="SUPFAM" id="SSF49785">
    <property type="entry name" value="Galactose-binding domain-like"/>
    <property type="match status" value="1"/>
</dbReference>
<evidence type="ECO:0000313" key="2">
    <source>
        <dbReference type="Proteomes" id="UP000558113"/>
    </source>
</evidence>
<dbReference type="EMBL" id="JAAAMU010000001">
    <property type="protein sequence ID" value="NBC67379.1"/>
    <property type="molecule type" value="Genomic_DNA"/>
</dbReference>
<dbReference type="PANTHER" id="PTHR36848">
    <property type="entry name" value="DNA-BINDING PROTEIN (PUTATIVE SECRETED PROTEIN)-RELATED"/>
    <property type="match status" value="1"/>
</dbReference>